<organism evidence="1 2">
    <name type="scientific">Solirubrobacter ginsenosidimutans</name>
    <dbReference type="NCBI Taxonomy" id="490573"/>
    <lineage>
        <taxon>Bacteria</taxon>
        <taxon>Bacillati</taxon>
        <taxon>Actinomycetota</taxon>
        <taxon>Thermoleophilia</taxon>
        <taxon>Solirubrobacterales</taxon>
        <taxon>Solirubrobacteraceae</taxon>
        <taxon>Solirubrobacter</taxon>
    </lineage>
</organism>
<comment type="caution">
    <text evidence="1">The sequence shown here is derived from an EMBL/GenBank/DDBJ whole genome shotgun (WGS) entry which is preliminary data.</text>
</comment>
<sequence>MINVIRRLMGKPVKLSPKQEAKMARMYARADEQAAKQQAEMRKNRAEYEAFMASQGLPVPDAQPVTAPANLREAAGMFKQSFEGFKDAIGESFDDRRDVLDPGEAQLNKPIAEVEDPAERGRIATAEREERDRARSVYASPHRPAVVFTRFATTGREQFTDVVSALRESGLAAHPERVYGVYRVPDRFDHNRNNEGGAYLEWEIAHEPGALAPAAGEILTTGFKRSDHWAARERGEASVLDEDVVGALITRARVRPEDCYGLHRLLTARARDGEDGKSWSAQIEGVLLLSRPLAAIGTAQAEMTAQAPLRLDEPLPYHVEILDWEAVAAWVSPHRYGPQRVPSPLPHLPSTWQELLFAYIDVVGVHSADCYGVQVTRTADRSIADLSLASFNKNLRGKGKFPCSDGEERAVMHLAEHVVLAYRDSADYEAGRARWRAYQLEVLHARLDHLTGVRPPIEVSDHRPPSFLGEVFEMFDPFGQPSFPQIFNRNARPSLGPYCGELED</sequence>
<keyword evidence="2" id="KW-1185">Reference proteome</keyword>
<name>A0A9X3S0A8_9ACTN</name>
<accession>A0A9X3S0A8</accession>
<dbReference type="Proteomes" id="UP001149140">
    <property type="component" value="Unassembled WGS sequence"/>
</dbReference>
<proteinExistence type="predicted"/>
<dbReference type="AlphaFoldDB" id="A0A9X3S0A8"/>
<protein>
    <submittedName>
        <fullName evidence="1">Uncharacterized protein</fullName>
    </submittedName>
</protein>
<evidence type="ECO:0000313" key="2">
    <source>
        <dbReference type="Proteomes" id="UP001149140"/>
    </source>
</evidence>
<dbReference type="EMBL" id="JAPDOD010000014">
    <property type="protein sequence ID" value="MDA0161850.1"/>
    <property type="molecule type" value="Genomic_DNA"/>
</dbReference>
<dbReference type="RefSeq" id="WP_270041068.1">
    <property type="nucleotide sequence ID" value="NZ_JAPDOD010000014.1"/>
</dbReference>
<evidence type="ECO:0000313" key="1">
    <source>
        <dbReference type="EMBL" id="MDA0161850.1"/>
    </source>
</evidence>
<reference evidence="1" key="1">
    <citation type="submission" date="2022-10" db="EMBL/GenBank/DDBJ databases">
        <title>The WGS of Solirubrobacter ginsenosidimutans DSM 21036.</title>
        <authorList>
            <person name="Jiang Z."/>
        </authorList>
    </citation>
    <scope>NUCLEOTIDE SEQUENCE</scope>
    <source>
        <strain evidence="1">DSM 21036</strain>
    </source>
</reference>
<gene>
    <name evidence="1" type="ORF">OM076_16370</name>
</gene>